<sequence length="440" mass="50700">MNQKFRVNALRIACMLLCLLLISVSGCVKEQNREQEQEKTPPSEELTRLLPEKTGFTWVYSGFAEYGHEMKLESITPTDTTVHFKLNGNVYDASGGEAPGDYSLRVEYQVTSESIIMHKAAERMMDNFSKLVLIRLPLREGTQWEQKAVHKDGKEYHLVCTIQKVEDHDEGKVYTVVYKDRDSDFYEKRQLQEGWGVISFETIWQSPEGPVTIGYYLYREASGYPGKTALKAFLPPLGEQLRYFGLAEYAHEGQLVKVSEDQDKAVYQFNGNFQDGSGIPGEFKVQYLFDYKKGTIQEKVVENTRSSKEEVNSKLHHPVILKLPLEVGNTWQQEITFEGEKKTMTGTIVSIAYEGRTFYSQMKNVHPVVTVRYRVEDAPGYFQNMYVEERKFQKGRGMISFSNLMKGALDIKDMNDVYQIEQAIINHMFGYSLVRDTERR</sequence>
<dbReference type="EMBL" id="CP059066">
    <property type="protein sequence ID" value="QSQ08023.1"/>
    <property type="molecule type" value="Genomic_DNA"/>
</dbReference>
<feature type="chain" id="PRO_5034018483" description="Lipoprotein" evidence="1">
    <location>
        <begin position="31"/>
        <end position="440"/>
    </location>
</feature>
<keyword evidence="1" id="KW-0732">Signal</keyword>
<evidence type="ECO:0000256" key="1">
    <source>
        <dbReference type="SAM" id="SignalP"/>
    </source>
</evidence>
<gene>
    <name evidence="2" type="ORF">H0A61_00342</name>
</gene>
<dbReference type="AlphaFoldDB" id="A0A8A0RIH6"/>
<dbReference type="RefSeq" id="WP_206708259.1">
    <property type="nucleotide sequence ID" value="NZ_CP059066.1"/>
</dbReference>
<accession>A0A8A0RIH6</accession>
<dbReference type="Proteomes" id="UP000662904">
    <property type="component" value="Chromosome"/>
</dbReference>
<dbReference type="KEGG" id="kme:H0A61_00342"/>
<reference evidence="2" key="1">
    <citation type="submission" date="2020-07" db="EMBL/GenBank/DDBJ databases">
        <title>Koleobacter methoxysyntrophicus gen. nov., sp. nov., a novel anaerobic bacterium isolated from deep subsurface oil field and proposal of Koleobacterales ord. nov. in the phylum Firmicutes.</title>
        <authorList>
            <person name="Sakamoto S."/>
            <person name="Tamaki H."/>
        </authorList>
    </citation>
    <scope>NUCLEOTIDE SEQUENCE</scope>
    <source>
        <strain evidence="2">NRmbB1</strain>
    </source>
</reference>
<evidence type="ECO:0008006" key="4">
    <source>
        <dbReference type="Google" id="ProtNLM"/>
    </source>
</evidence>
<keyword evidence="3" id="KW-1185">Reference proteome</keyword>
<dbReference type="PROSITE" id="PS51257">
    <property type="entry name" value="PROKAR_LIPOPROTEIN"/>
    <property type="match status" value="1"/>
</dbReference>
<evidence type="ECO:0000313" key="2">
    <source>
        <dbReference type="EMBL" id="QSQ08023.1"/>
    </source>
</evidence>
<feature type="signal peptide" evidence="1">
    <location>
        <begin position="1"/>
        <end position="30"/>
    </location>
</feature>
<organism evidence="2 3">
    <name type="scientific">Koleobacter methoxysyntrophicus</name>
    <dbReference type="NCBI Taxonomy" id="2751313"/>
    <lineage>
        <taxon>Bacteria</taxon>
        <taxon>Bacillati</taxon>
        <taxon>Bacillota</taxon>
        <taxon>Clostridia</taxon>
        <taxon>Koleobacterales</taxon>
        <taxon>Koleobacteraceae</taxon>
        <taxon>Koleobacter</taxon>
    </lineage>
</organism>
<protein>
    <recommendedName>
        <fullName evidence="4">Lipoprotein</fullName>
    </recommendedName>
</protein>
<proteinExistence type="predicted"/>
<evidence type="ECO:0000313" key="3">
    <source>
        <dbReference type="Proteomes" id="UP000662904"/>
    </source>
</evidence>
<name>A0A8A0RIH6_9FIRM</name>